<dbReference type="Proteomes" id="UP001219934">
    <property type="component" value="Unassembled WGS sequence"/>
</dbReference>
<dbReference type="EMBL" id="JAPTMU010000005">
    <property type="protein sequence ID" value="KAJ4942973.1"/>
    <property type="molecule type" value="Genomic_DNA"/>
</dbReference>
<organism evidence="2 3">
    <name type="scientific">Pogonophryne albipinna</name>
    <dbReference type="NCBI Taxonomy" id="1090488"/>
    <lineage>
        <taxon>Eukaryota</taxon>
        <taxon>Metazoa</taxon>
        <taxon>Chordata</taxon>
        <taxon>Craniata</taxon>
        <taxon>Vertebrata</taxon>
        <taxon>Euteleostomi</taxon>
        <taxon>Actinopterygii</taxon>
        <taxon>Neopterygii</taxon>
        <taxon>Teleostei</taxon>
        <taxon>Neoteleostei</taxon>
        <taxon>Acanthomorphata</taxon>
        <taxon>Eupercaria</taxon>
        <taxon>Perciformes</taxon>
        <taxon>Notothenioidei</taxon>
        <taxon>Pogonophryne</taxon>
    </lineage>
</organism>
<name>A0AAD6BFS6_9TELE</name>
<feature type="chain" id="PRO_5042217050" description="Secreted protein" evidence="1">
    <location>
        <begin position="27"/>
        <end position="63"/>
    </location>
</feature>
<evidence type="ECO:0000313" key="2">
    <source>
        <dbReference type="EMBL" id="KAJ4942973.1"/>
    </source>
</evidence>
<gene>
    <name evidence="2" type="ORF">JOQ06_005485</name>
</gene>
<feature type="signal peptide" evidence="1">
    <location>
        <begin position="1"/>
        <end position="26"/>
    </location>
</feature>
<proteinExistence type="predicted"/>
<keyword evidence="3" id="KW-1185">Reference proteome</keyword>
<protein>
    <recommendedName>
        <fullName evidence="4">Secreted protein</fullName>
    </recommendedName>
</protein>
<comment type="caution">
    <text evidence="2">The sequence shown here is derived from an EMBL/GenBank/DDBJ whole genome shotgun (WGS) entry which is preliminary data.</text>
</comment>
<evidence type="ECO:0000313" key="3">
    <source>
        <dbReference type="Proteomes" id="UP001219934"/>
    </source>
</evidence>
<accession>A0AAD6BFS6</accession>
<evidence type="ECO:0008006" key="4">
    <source>
        <dbReference type="Google" id="ProtNLM"/>
    </source>
</evidence>
<keyword evidence="1" id="KW-0732">Signal</keyword>
<dbReference type="AlphaFoldDB" id="A0AAD6BFS6"/>
<reference evidence="2" key="1">
    <citation type="submission" date="2022-11" db="EMBL/GenBank/DDBJ databases">
        <title>Chromosome-level genome of Pogonophryne albipinna.</title>
        <authorList>
            <person name="Jo E."/>
        </authorList>
    </citation>
    <scope>NUCLEOTIDE SEQUENCE</scope>
    <source>
        <strain evidence="2">SGF0006</strain>
        <tissue evidence="2">Muscle</tissue>
    </source>
</reference>
<sequence>MNAHKLSACVTWFCCVGLCKVNSVSSLFLLYVSDCADGHSEGADSPLWIPSAALNFLMYHKGR</sequence>
<evidence type="ECO:0000256" key="1">
    <source>
        <dbReference type="SAM" id="SignalP"/>
    </source>
</evidence>
<feature type="non-terminal residue" evidence="2">
    <location>
        <position position="63"/>
    </location>
</feature>